<dbReference type="PANTHER" id="PTHR39184">
    <property type="match status" value="1"/>
</dbReference>
<evidence type="ECO:0000259" key="2">
    <source>
        <dbReference type="Pfam" id="PF17288"/>
    </source>
</evidence>
<evidence type="ECO:0000313" key="3">
    <source>
        <dbReference type="EMBL" id="TCL61748.1"/>
    </source>
</evidence>
<dbReference type="InterPro" id="IPR006437">
    <property type="entry name" value="Phage_terminase_lsu"/>
</dbReference>
<dbReference type="Proteomes" id="UP000295184">
    <property type="component" value="Unassembled WGS sequence"/>
</dbReference>
<feature type="domain" description="Phage terminase large subunit N-terminal" evidence="1">
    <location>
        <begin position="33"/>
        <end position="231"/>
    </location>
</feature>
<dbReference type="InterPro" id="IPR052380">
    <property type="entry name" value="Viral_DNA_packaging_terminase"/>
</dbReference>
<dbReference type="EMBL" id="SLUM01000001">
    <property type="protein sequence ID" value="TCL61748.1"/>
    <property type="molecule type" value="Genomic_DNA"/>
</dbReference>
<reference evidence="3 4" key="1">
    <citation type="submission" date="2019-03" db="EMBL/GenBank/DDBJ databases">
        <title>Genomic Encyclopedia of Type Strains, Phase IV (KMG-IV): sequencing the most valuable type-strain genomes for metagenomic binning, comparative biology and taxonomic classification.</title>
        <authorList>
            <person name="Goeker M."/>
        </authorList>
    </citation>
    <scope>NUCLEOTIDE SEQUENCE [LARGE SCALE GENOMIC DNA]</scope>
    <source>
        <strain evidence="3 4">DSM 100451</strain>
    </source>
</reference>
<dbReference type="STRING" id="1650663.GCA_001486665_01811"/>
<dbReference type="InterPro" id="IPR035412">
    <property type="entry name" value="Terminase_L_N"/>
</dbReference>
<dbReference type="NCBIfam" id="TIGR01547">
    <property type="entry name" value="phage_term_2"/>
    <property type="match status" value="1"/>
</dbReference>
<accession>A0A4R1R834</accession>
<dbReference type="PANTHER" id="PTHR39184:SF1">
    <property type="entry name" value="PBSX PHAGE TERMINASE LARGE SUBUNIT"/>
    <property type="match status" value="1"/>
</dbReference>
<dbReference type="Gene3D" id="3.40.50.300">
    <property type="entry name" value="P-loop containing nucleotide triphosphate hydrolases"/>
    <property type="match status" value="1"/>
</dbReference>
<protein>
    <submittedName>
        <fullName evidence="3">PBSX family phage terminase large subunit</fullName>
    </submittedName>
</protein>
<name>A0A4R1R834_9FIRM</name>
<dbReference type="OrthoDB" id="9768556at2"/>
<comment type="caution">
    <text evidence="3">The sequence shown here is derived from an EMBL/GenBank/DDBJ whole genome shotgun (WGS) entry which is preliminary data.</text>
</comment>
<dbReference type="RefSeq" id="WP_058964211.1">
    <property type="nucleotide sequence ID" value="NZ_CABKVM010000016.1"/>
</dbReference>
<sequence length="418" mass="47191">MTFDERRALGGLIAPAFHEAHRAIRRGKVGELVLTGGRGSAKSSCAAIELLVQLMRHPDCHAVALRRVGRTLRASVWSQLLWAMEQLGLEQEFEASVTRLELVHKTTGQCIWCFGLDDAAKLKSIKPPFGYIGAVWFEELDQFSGPEQVRSAEQSLLRGEGPSLVIKSFNPPALPDNWANRYARQPKPGMLVVHSDYRQLPPHWLGERFLQEAEHLRRTNERAYRHEYLGQVVGSGTLVFDNLKLEPIPDAQIARLERRYHGVDWGWFPDPWAFNSCGYDAARRVLYIWDEATRRRTSNADTARILLEKGVCAGDGETLIADSAEEKSCRDYRALGLPCRGAEKGPGSVKAGMKWLQSLAEIRIDPARCPDTAKEFSEYEYDRDHASGQVLEGYPDRDNHHIDAVRYATSRIWRRAGS</sequence>
<dbReference type="Gene3D" id="3.30.420.280">
    <property type="match status" value="1"/>
</dbReference>
<evidence type="ECO:0000313" key="4">
    <source>
        <dbReference type="Proteomes" id="UP000295184"/>
    </source>
</evidence>
<dbReference type="Pfam" id="PF04466">
    <property type="entry name" value="Terminase_3"/>
    <property type="match status" value="1"/>
</dbReference>
<evidence type="ECO:0000259" key="1">
    <source>
        <dbReference type="Pfam" id="PF04466"/>
    </source>
</evidence>
<dbReference type="InterPro" id="IPR035413">
    <property type="entry name" value="Terminase_L_C"/>
</dbReference>
<dbReference type="InterPro" id="IPR027417">
    <property type="entry name" value="P-loop_NTPase"/>
</dbReference>
<dbReference type="AlphaFoldDB" id="A0A4R1R834"/>
<dbReference type="Pfam" id="PF17288">
    <property type="entry name" value="Terminase_3C"/>
    <property type="match status" value="1"/>
</dbReference>
<organism evidence="3 4">
    <name type="scientific">Allofournierella massiliensis</name>
    <dbReference type="NCBI Taxonomy" id="1650663"/>
    <lineage>
        <taxon>Bacteria</taxon>
        <taxon>Bacillati</taxon>
        <taxon>Bacillota</taxon>
        <taxon>Clostridia</taxon>
        <taxon>Eubacteriales</taxon>
        <taxon>Oscillospiraceae</taxon>
        <taxon>Allofournierella</taxon>
    </lineage>
</organism>
<gene>
    <name evidence="3" type="ORF">EDD77_101204</name>
</gene>
<feature type="domain" description="Phage terminase large subunit C-terminal" evidence="2">
    <location>
        <begin position="264"/>
        <end position="409"/>
    </location>
</feature>
<proteinExistence type="predicted"/>